<protein>
    <recommendedName>
        <fullName evidence="2">Ig-like domain-containing protein</fullName>
    </recommendedName>
</protein>
<dbReference type="AlphaFoldDB" id="A0A3P8FRG8"/>
<sequence length="47" mass="5128">MSHDDYGIYQCEATNEAGSNMNTVWVKEGAAQGSGNANLRFMNSSRD</sequence>
<organism evidence="1">
    <name type="scientific">Heligmosomoides polygyrus</name>
    <name type="common">Parasitic roundworm</name>
    <dbReference type="NCBI Taxonomy" id="6339"/>
    <lineage>
        <taxon>Eukaryota</taxon>
        <taxon>Metazoa</taxon>
        <taxon>Ecdysozoa</taxon>
        <taxon>Nematoda</taxon>
        <taxon>Chromadorea</taxon>
        <taxon>Rhabditida</taxon>
        <taxon>Rhabditina</taxon>
        <taxon>Rhabditomorpha</taxon>
        <taxon>Strongyloidea</taxon>
        <taxon>Heligmosomidae</taxon>
        <taxon>Heligmosomoides</taxon>
    </lineage>
</organism>
<name>A0A3P8FRG8_HELPZ</name>
<evidence type="ECO:0000313" key="1">
    <source>
        <dbReference type="EMBL" id="VDP60824.1"/>
    </source>
</evidence>
<dbReference type="SUPFAM" id="SSF48726">
    <property type="entry name" value="Immunoglobulin"/>
    <property type="match status" value="1"/>
</dbReference>
<proteinExistence type="predicted"/>
<evidence type="ECO:0008006" key="2">
    <source>
        <dbReference type="Google" id="ProtNLM"/>
    </source>
</evidence>
<dbReference type="EMBL" id="UZAH01041901">
    <property type="protein sequence ID" value="VDP60824.1"/>
    <property type="molecule type" value="Genomic_DNA"/>
</dbReference>
<dbReference type="InterPro" id="IPR036179">
    <property type="entry name" value="Ig-like_dom_sf"/>
</dbReference>
<gene>
    <name evidence="1" type="ORF">HPBE_LOCUS27078</name>
</gene>
<reference evidence="1" key="1">
    <citation type="submission" date="2018-11" db="EMBL/GenBank/DDBJ databases">
        <authorList>
            <consortium name="Pathogen Informatics"/>
        </authorList>
    </citation>
    <scope>NUCLEOTIDE SEQUENCE [LARGE SCALE GENOMIC DNA]</scope>
</reference>
<accession>A0A3P8FRG8</accession>
<dbReference type="OrthoDB" id="5857982at2759"/>